<comment type="caution">
    <text evidence="2">The sequence shown here is derived from an EMBL/GenBank/DDBJ whole genome shotgun (WGS) entry which is preliminary data.</text>
</comment>
<protein>
    <recommendedName>
        <fullName evidence="4">Lycopene cyclase domain-containing protein</fullName>
    </recommendedName>
</protein>
<keyword evidence="1" id="KW-0812">Transmembrane</keyword>
<proteinExistence type="predicted"/>
<gene>
    <name evidence="2" type="ORF">GCM10023149_34800</name>
</gene>
<sequence>METLPIYVNALFIVTALLTLVILLKATPKPAIVAAIVITWLVIQAFVVNSGFYHNITSLPPRFVFLVAPPVLLIILLFITKAGKAFIDNSNARWLTGLHTIRIAVEIVLFLLYQHNYIPRIMTFEGHNFDIISGLTAPFILLFGYYKPFLNKTILLAWNFICIALLLNIVVIALLSAPSSVQQFGFDQPNIAILQFPYYWLPCFVVPTVLFAHLVSIKQLIKAKSWQKTRGMSY</sequence>
<feature type="transmembrane region" description="Helical" evidence="1">
    <location>
        <begin position="197"/>
        <end position="217"/>
    </location>
</feature>
<evidence type="ECO:0000313" key="3">
    <source>
        <dbReference type="Proteomes" id="UP001500582"/>
    </source>
</evidence>
<keyword evidence="3" id="KW-1185">Reference proteome</keyword>
<feature type="transmembrane region" description="Helical" evidence="1">
    <location>
        <begin position="31"/>
        <end position="53"/>
    </location>
</feature>
<evidence type="ECO:0000256" key="1">
    <source>
        <dbReference type="SAM" id="Phobius"/>
    </source>
</evidence>
<feature type="transmembrane region" description="Helical" evidence="1">
    <location>
        <begin position="126"/>
        <end position="146"/>
    </location>
</feature>
<name>A0ABP8GUG9_9SPHI</name>
<evidence type="ECO:0000313" key="2">
    <source>
        <dbReference type="EMBL" id="GAA4329880.1"/>
    </source>
</evidence>
<feature type="transmembrane region" description="Helical" evidence="1">
    <location>
        <begin position="153"/>
        <end position="177"/>
    </location>
</feature>
<dbReference type="RefSeq" id="WP_345212411.1">
    <property type="nucleotide sequence ID" value="NZ_BAABFT010000009.1"/>
</dbReference>
<dbReference type="EMBL" id="BAABFT010000009">
    <property type="protein sequence ID" value="GAA4329880.1"/>
    <property type="molecule type" value="Genomic_DNA"/>
</dbReference>
<keyword evidence="1" id="KW-0472">Membrane</keyword>
<feature type="transmembrane region" description="Helical" evidence="1">
    <location>
        <begin position="59"/>
        <end position="80"/>
    </location>
</feature>
<feature type="transmembrane region" description="Helical" evidence="1">
    <location>
        <begin position="92"/>
        <end position="114"/>
    </location>
</feature>
<dbReference type="Proteomes" id="UP001500582">
    <property type="component" value="Unassembled WGS sequence"/>
</dbReference>
<evidence type="ECO:0008006" key="4">
    <source>
        <dbReference type="Google" id="ProtNLM"/>
    </source>
</evidence>
<reference evidence="3" key="1">
    <citation type="journal article" date="2019" name="Int. J. Syst. Evol. Microbiol.">
        <title>The Global Catalogue of Microorganisms (GCM) 10K type strain sequencing project: providing services to taxonomists for standard genome sequencing and annotation.</title>
        <authorList>
            <consortium name="The Broad Institute Genomics Platform"/>
            <consortium name="The Broad Institute Genome Sequencing Center for Infectious Disease"/>
            <person name="Wu L."/>
            <person name="Ma J."/>
        </authorList>
    </citation>
    <scope>NUCLEOTIDE SEQUENCE [LARGE SCALE GENOMIC DNA]</scope>
    <source>
        <strain evidence="3">JCM 17705</strain>
    </source>
</reference>
<organism evidence="2 3">
    <name type="scientific">Mucilaginibacter gynuensis</name>
    <dbReference type="NCBI Taxonomy" id="1302236"/>
    <lineage>
        <taxon>Bacteria</taxon>
        <taxon>Pseudomonadati</taxon>
        <taxon>Bacteroidota</taxon>
        <taxon>Sphingobacteriia</taxon>
        <taxon>Sphingobacteriales</taxon>
        <taxon>Sphingobacteriaceae</taxon>
        <taxon>Mucilaginibacter</taxon>
    </lineage>
</organism>
<accession>A0ABP8GUG9</accession>
<keyword evidence="1" id="KW-1133">Transmembrane helix</keyword>
<feature type="transmembrane region" description="Helical" evidence="1">
    <location>
        <begin position="6"/>
        <end position="24"/>
    </location>
</feature>